<gene>
    <name evidence="6" type="ORF">SLS63_005270</name>
</gene>
<proteinExistence type="inferred from homology"/>
<evidence type="ECO:0000313" key="7">
    <source>
        <dbReference type="Proteomes" id="UP001430848"/>
    </source>
</evidence>
<dbReference type="Pfam" id="PF01063">
    <property type="entry name" value="Aminotran_4"/>
    <property type="match status" value="1"/>
</dbReference>
<dbReference type="PANTHER" id="PTHR42825:SF2">
    <property type="entry name" value="BRANCHED-CHAIN-AMINO-ACID AMINOTRANSFERASE 3, CHLOROPLASTIC-RELATED"/>
    <property type="match status" value="1"/>
</dbReference>
<dbReference type="InterPro" id="IPR005786">
    <property type="entry name" value="B_amino_transII"/>
</dbReference>
<dbReference type="InterPro" id="IPR001544">
    <property type="entry name" value="Aminotrans_IV"/>
</dbReference>
<protein>
    <submittedName>
        <fullName evidence="6">Secondary metabolism biosynthetic enzyme</fullName>
    </submittedName>
</protein>
<name>A0ABR1PB41_DIAER</name>
<evidence type="ECO:0000256" key="3">
    <source>
        <dbReference type="ARBA" id="ARBA00022576"/>
    </source>
</evidence>
<comment type="similarity">
    <text evidence="2">Belongs to the class-IV pyridoxal-phosphate-dependent aminotransferase family.</text>
</comment>
<dbReference type="Gene3D" id="3.20.10.10">
    <property type="entry name" value="D-amino Acid Aminotransferase, subunit A, domain 2"/>
    <property type="match status" value="1"/>
</dbReference>
<dbReference type="PIRSF" id="PIRSF006468">
    <property type="entry name" value="BCAT1"/>
    <property type="match status" value="1"/>
</dbReference>
<dbReference type="EMBL" id="JAKNSF020000022">
    <property type="protein sequence ID" value="KAK7731584.1"/>
    <property type="molecule type" value="Genomic_DNA"/>
</dbReference>
<dbReference type="Proteomes" id="UP001430848">
    <property type="component" value="Unassembled WGS sequence"/>
</dbReference>
<evidence type="ECO:0000256" key="2">
    <source>
        <dbReference type="ARBA" id="ARBA00009320"/>
    </source>
</evidence>
<dbReference type="SUPFAM" id="SSF56752">
    <property type="entry name" value="D-aminoacid aminotransferase-like PLP-dependent enzymes"/>
    <property type="match status" value="1"/>
</dbReference>
<comment type="caution">
    <text evidence="6">The sequence shown here is derived from an EMBL/GenBank/DDBJ whole genome shotgun (WGS) entry which is preliminary data.</text>
</comment>
<evidence type="ECO:0000313" key="6">
    <source>
        <dbReference type="EMBL" id="KAK7731584.1"/>
    </source>
</evidence>
<dbReference type="InterPro" id="IPR043131">
    <property type="entry name" value="BCAT-like_N"/>
</dbReference>
<accession>A0ABR1PB41</accession>
<evidence type="ECO:0000256" key="4">
    <source>
        <dbReference type="ARBA" id="ARBA00022679"/>
    </source>
</evidence>
<evidence type="ECO:0000256" key="5">
    <source>
        <dbReference type="ARBA" id="ARBA00022898"/>
    </source>
</evidence>
<dbReference type="InterPro" id="IPR043132">
    <property type="entry name" value="BCAT-like_C"/>
</dbReference>
<keyword evidence="3" id="KW-0032">Aminotransferase</keyword>
<organism evidence="6 7">
    <name type="scientific">Diaporthe eres</name>
    <name type="common">Phomopsis oblonga</name>
    <dbReference type="NCBI Taxonomy" id="83184"/>
    <lineage>
        <taxon>Eukaryota</taxon>
        <taxon>Fungi</taxon>
        <taxon>Dikarya</taxon>
        <taxon>Ascomycota</taxon>
        <taxon>Pezizomycotina</taxon>
        <taxon>Sordariomycetes</taxon>
        <taxon>Sordariomycetidae</taxon>
        <taxon>Diaporthales</taxon>
        <taxon>Diaporthaceae</taxon>
        <taxon>Diaporthe</taxon>
        <taxon>Diaporthe eres species complex</taxon>
    </lineage>
</organism>
<sequence>MSFPLPPKETVQWDRLGLAVQDEVNGHVESTYTAADEKWSEPKFVHDPYIRVHGLSPALNYGMQAYEGLKAHRASDGTINIFRPSAHAARLSSSAACVSIPAIPESHFLKCVKLAVARNSEWVGPNSSEALLYIRPLVFGSSGHLALTAPAEFTFAVYVQPGTTYHGVQPLPACVIEDFDRAAPRGTGAAKVGGNYAPAIRYTDRAKAEGFHVTLHLDAQTRTCVEEFSTSGFVGIKHAKGDAGTVTFVVPQSNNVVQSITSDSVLALARSFGWTVEQREIPWSECKDFDEVVAVGTAASLVPIRLLVRPSTGDKFIYGETTGECTAKLTAELRRIMRGEVQDSFGWLDKVTADALL</sequence>
<keyword evidence="4" id="KW-0808">Transferase</keyword>
<reference evidence="6 7" key="1">
    <citation type="submission" date="2024-02" db="EMBL/GenBank/DDBJ databases">
        <title>De novo assembly and annotation of 12 fungi associated with fruit tree decline syndrome in Ontario, Canada.</title>
        <authorList>
            <person name="Sulman M."/>
            <person name="Ellouze W."/>
            <person name="Ilyukhin E."/>
        </authorList>
    </citation>
    <scope>NUCLEOTIDE SEQUENCE [LARGE SCALE GENOMIC DNA]</scope>
    <source>
        <strain evidence="6 7">M169</strain>
    </source>
</reference>
<keyword evidence="7" id="KW-1185">Reference proteome</keyword>
<comment type="cofactor">
    <cofactor evidence="1">
        <name>pyridoxal 5'-phosphate</name>
        <dbReference type="ChEBI" id="CHEBI:597326"/>
    </cofactor>
</comment>
<keyword evidence="5" id="KW-0663">Pyridoxal phosphate</keyword>
<dbReference type="InterPro" id="IPR036038">
    <property type="entry name" value="Aminotransferase-like"/>
</dbReference>
<evidence type="ECO:0000256" key="1">
    <source>
        <dbReference type="ARBA" id="ARBA00001933"/>
    </source>
</evidence>
<dbReference type="Gene3D" id="3.30.470.10">
    <property type="match status" value="1"/>
</dbReference>
<dbReference type="PANTHER" id="PTHR42825">
    <property type="entry name" value="AMINO ACID AMINOTRANSFERASE"/>
    <property type="match status" value="1"/>
</dbReference>